<dbReference type="SUPFAM" id="SSF52047">
    <property type="entry name" value="RNI-like"/>
    <property type="match status" value="1"/>
</dbReference>
<evidence type="ECO:0000313" key="3">
    <source>
        <dbReference type="Proteomes" id="UP000515121"/>
    </source>
</evidence>
<dbReference type="OrthoDB" id="1746449at2759"/>
<keyword evidence="3" id="KW-1185">Reference proteome</keyword>
<proteinExistence type="predicted"/>
<gene>
    <name evidence="4" type="primary">LOC111295450</name>
</gene>
<dbReference type="PANTHER" id="PTHR33463">
    <property type="entry name" value="NB-ARC DOMAIN-CONTAINING PROTEIN-RELATED"/>
    <property type="match status" value="1"/>
</dbReference>
<evidence type="ECO:0000259" key="2">
    <source>
        <dbReference type="Pfam" id="PF23247"/>
    </source>
</evidence>
<dbReference type="AlphaFoldDB" id="A0A6P5YWQ3"/>
<dbReference type="Gene3D" id="3.80.10.10">
    <property type="entry name" value="Ribonuclease Inhibitor"/>
    <property type="match status" value="1"/>
</dbReference>
<name>A0A6P5YWQ3_DURZI</name>
<accession>A0A6P5YWQ3</accession>
<feature type="domain" description="Disease resistance protein At4g27190-like leucine-rich repeats" evidence="2">
    <location>
        <begin position="48"/>
        <end position="171"/>
    </location>
</feature>
<evidence type="ECO:0000313" key="4">
    <source>
        <dbReference type="RefSeq" id="XP_022744680.1"/>
    </source>
</evidence>
<dbReference type="RefSeq" id="XP_022744680.1">
    <property type="nucleotide sequence ID" value="XM_022888945.1"/>
</dbReference>
<dbReference type="KEGG" id="dzi:111295450"/>
<dbReference type="InterPro" id="IPR032675">
    <property type="entry name" value="LRR_dom_sf"/>
</dbReference>
<sequence>MVAFASTVSKELDIEITDGGNPKMLGKGISDVPVKPFFSDKVSLPVLKDLTIIDMGNLERLWDDQLEMKSFFKLKHFKVHSCVKLSNIFPLAMLGRLQTLKNLEIVECALLEEIFEPEFAEAEKNTKFVFPQVTYLNLSMLPKLKSFYSCGHTTEWPSLRKMDVCGCDKVEIFALECPSSQEKQEQSQLVPIQQPLFWINKVCKTCPQDALNLHFLF</sequence>
<dbReference type="InterPro" id="IPR057135">
    <property type="entry name" value="At4g27190-like_LRR"/>
</dbReference>
<protein>
    <submittedName>
        <fullName evidence="4">Uncharacterized protein LOC111295450</fullName>
    </submittedName>
</protein>
<dbReference type="PANTHER" id="PTHR33463:SF209">
    <property type="entry name" value="DISEASE RESISTANCE PROTEIN RPS2-LIKE"/>
    <property type="match status" value="1"/>
</dbReference>
<keyword evidence="1" id="KW-0611">Plant defense</keyword>
<reference evidence="4" key="1">
    <citation type="submission" date="2025-08" db="UniProtKB">
        <authorList>
            <consortium name="RefSeq"/>
        </authorList>
    </citation>
    <scope>IDENTIFICATION</scope>
    <source>
        <tissue evidence="4">Fruit stalk</tissue>
    </source>
</reference>
<dbReference type="Pfam" id="PF23247">
    <property type="entry name" value="LRR_RPS2"/>
    <property type="match status" value="1"/>
</dbReference>
<evidence type="ECO:0000256" key="1">
    <source>
        <dbReference type="ARBA" id="ARBA00022821"/>
    </source>
</evidence>
<dbReference type="InterPro" id="IPR050905">
    <property type="entry name" value="Plant_NBS-LRR"/>
</dbReference>
<organism evidence="3 4">
    <name type="scientific">Durio zibethinus</name>
    <name type="common">Durian</name>
    <dbReference type="NCBI Taxonomy" id="66656"/>
    <lineage>
        <taxon>Eukaryota</taxon>
        <taxon>Viridiplantae</taxon>
        <taxon>Streptophyta</taxon>
        <taxon>Embryophyta</taxon>
        <taxon>Tracheophyta</taxon>
        <taxon>Spermatophyta</taxon>
        <taxon>Magnoliopsida</taxon>
        <taxon>eudicotyledons</taxon>
        <taxon>Gunneridae</taxon>
        <taxon>Pentapetalae</taxon>
        <taxon>rosids</taxon>
        <taxon>malvids</taxon>
        <taxon>Malvales</taxon>
        <taxon>Malvaceae</taxon>
        <taxon>Helicteroideae</taxon>
        <taxon>Durio</taxon>
    </lineage>
</organism>
<dbReference type="GeneID" id="111295450"/>
<dbReference type="Proteomes" id="UP000515121">
    <property type="component" value="Unplaced"/>
</dbReference>